<organism evidence="6 7">
    <name type="scientific">Dyadobacter luticola</name>
    <dbReference type="NCBI Taxonomy" id="1979387"/>
    <lineage>
        <taxon>Bacteria</taxon>
        <taxon>Pseudomonadati</taxon>
        <taxon>Bacteroidota</taxon>
        <taxon>Cytophagia</taxon>
        <taxon>Cytophagales</taxon>
        <taxon>Spirosomataceae</taxon>
        <taxon>Dyadobacter</taxon>
    </lineage>
</organism>
<evidence type="ECO:0000313" key="6">
    <source>
        <dbReference type="EMBL" id="TLV01366.1"/>
    </source>
</evidence>
<comment type="subcellular location">
    <subcellularLocation>
        <location evidence="1">Endomembrane system</location>
        <topology evidence="1">Multi-pass membrane protein</topology>
    </subcellularLocation>
</comment>
<keyword evidence="4 5" id="KW-0472">Membrane</keyword>
<keyword evidence="2 5" id="KW-0812">Transmembrane</keyword>
<evidence type="ECO:0000256" key="4">
    <source>
        <dbReference type="ARBA" id="ARBA00023136"/>
    </source>
</evidence>
<dbReference type="InterPro" id="IPR007318">
    <property type="entry name" value="Phopholipid_MeTrfase"/>
</dbReference>
<dbReference type="Gene3D" id="1.20.120.1630">
    <property type="match status" value="1"/>
</dbReference>
<accession>A0A5R9KYH7</accession>
<dbReference type="GO" id="GO:0008168">
    <property type="term" value="F:methyltransferase activity"/>
    <property type="evidence" value="ECO:0007669"/>
    <property type="project" value="UniProtKB-KW"/>
</dbReference>
<dbReference type="AlphaFoldDB" id="A0A5R9KYH7"/>
<dbReference type="OrthoDB" id="9809773at2"/>
<reference evidence="6 7" key="1">
    <citation type="submission" date="2019-05" db="EMBL/GenBank/DDBJ databases">
        <authorList>
            <person name="Qu J.-H."/>
        </authorList>
    </citation>
    <scope>NUCLEOTIDE SEQUENCE [LARGE SCALE GENOMIC DNA]</scope>
    <source>
        <strain evidence="6 7">T17</strain>
    </source>
</reference>
<dbReference type="InterPro" id="IPR052527">
    <property type="entry name" value="Metal_cation-efflux_comp"/>
</dbReference>
<proteinExistence type="predicted"/>
<sequence>MRKKKDLIFVGIQLALFGLYVFLPAVRIFKIWSGVKLVGVAVALTGMIMIVTSMFQIRRSLTPFPSPVKRGKLVTTGIYKYIRHPIYSGIFLLTSGYGLQATDSLRVIISLALLLLFYFKSRYEEKMLVAFYDDYRQYRSHTYRFFPFL</sequence>
<dbReference type="Pfam" id="PF04191">
    <property type="entry name" value="PEMT"/>
    <property type="match status" value="1"/>
</dbReference>
<gene>
    <name evidence="6" type="ORF">FEN17_18200</name>
</gene>
<feature type="transmembrane region" description="Helical" evidence="5">
    <location>
        <begin position="7"/>
        <end position="29"/>
    </location>
</feature>
<dbReference type="PANTHER" id="PTHR43847:SF1">
    <property type="entry name" value="BLL3993 PROTEIN"/>
    <property type="match status" value="1"/>
</dbReference>
<comment type="caution">
    <text evidence="6">The sequence shown here is derived from an EMBL/GenBank/DDBJ whole genome shotgun (WGS) entry which is preliminary data.</text>
</comment>
<keyword evidence="6" id="KW-0489">Methyltransferase</keyword>
<feature type="transmembrane region" description="Helical" evidence="5">
    <location>
        <begin position="35"/>
        <end position="57"/>
    </location>
</feature>
<dbReference type="EMBL" id="VCEJ01000004">
    <property type="protein sequence ID" value="TLV01366.1"/>
    <property type="molecule type" value="Genomic_DNA"/>
</dbReference>
<evidence type="ECO:0000256" key="5">
    <source>
        <dbReference type="SAM" id="Phobius"/>
    </source>
</evidence>
<evidence type="ECO:0000313" key="7">
    <source>
        <dbReference type="Proteomes" id="UP000306402"/>
    </source>
</evidence>
<keyword evidence="6" id="KW-0808">Transferase</keyword>
<dbReference type="Proteomes" id="UP000306402">
    <property type="component" value="Unassembled WGS sequence"/>
</dbReference>
<keyword evidence="3 5" id="KW-1133">Transmembrane helix</keyword>
<dbReference type="GO" id="GO:0032259">
    <property type="term" value="P:methylation"/>
    <property type="evidence" value="ECO:0007669"/>
    <property type="project" value="UniProtKB-KW"/>
</dbReference>
<dbReference type="RefSeq" id="WP_138366737.1">
    <property type="nucleotide sequence ID" value="NZ_VCEJ01000004.1"/>
</dbReference>
<protein>
    <submittedName>
        <fullName evidence="6">Isoprenylcysteine carboxylmethyltransferase family protein</fullName>
    </submittedName>
</protein>
<dbReference type="PANTHER" id="PTHR43847">
    <property type="entry name" value="BLL3993 PROTEIN"/>
    <property type="match status" value="1"/>
</dbReference>
<name>A0A5R9KYH7_9BACT</name>
<evidence type="ECO:0000256" key="2">
    <source>
        <dbReference type="ARBA" id="ARBA00022692"/>
    </source>
</evidence>
<keyword evidence="7" id="KW-1185">Reference proteome</keyword>
<evidence type="ECO:0000256" key="3">
    <source>
        <dbReference type="ARBA" id="ARBA00022989"/>
    </source>
</evidence>
<dbReference type="GO" id="GO:0012505">
    <property type="term" value="C:endomembrane system"/>
    <property type="evidence" value="ECO:0007669"/>
    <property type="project" value="UniProtKB-SubCell"/>
</dbReference>
<evidence type="ECO:0000256" key="1">
    <source>
        <dbReference type="ARBA" id="ARBA00004127"/>
    </source>
</evidence>